<dbReference type="EMBL" id="HE965806">
    <property type="protein sequence ID" value="CCJ52751.1"/>
    <property type="molecule type" value="Genomic_DNA"/>
</dbReference>
<dbReference type="GO" id="GO:0016887">
    <property type="term" value="F:ATP hydrolysis activity"/>
    <property type="evidence" value="ECO:0007669"/>
    <property type="project" value="InterPro"/>
</dbReference>
<keyword evidence="4 8" id="KW-0067">ATP-binding</keyword>
<evidence type="ECO:0000256" key="1">
    <source>
        <dbReference type="ARBA" id="ARBA00022475"/>
    </source>
</evidence>
<keyword evidence="1" id="KW-1003">Cell membrane</keyword>
<organism evidence="8 9">
    <name type="scientific">Bordetella bronchiseptica 253</name>
    <dbReference type="NCBI Taxonomy" id="568707"/>
    <lineage>
        <taxon>Bacteria</taxon>
        <taxon>Pseudomonadati</taxon>
        <taxon>Pseudomonadota</taxon>
        <taxon>Betaproteobacteria</taxon>
        <taxon>Burkholderiales</taxon>
        <taxon>Alcaligenaceae</taxon>
        <taxon>Bordetella</taxon>
    </lineage>
</organism>
<dbReference type="SUPFAM" id="SSF52540">
    <property type="entry name" value="P-loop containing nucleoside triphosphate hydrolases"/>
    <property type="match status" value="2"/>
</dbReference>
<dbReference type="FunFam" id="3.40.50.300:FF:000011">
    <property type="entry name" value="Putative ABC transporter ATP-binding component"/>
    <property type="match status" value="1"/>
</dbReference>
<accession>A0A0C6P051</accession>
<dbReference type="InterPro" id="IPR027417">
    <property type="entry name" value="P-loop_NTPase"/>
</dbReference>
<keyword evidence="1" id="KW-0472">Membrane</keyword>
<dbReference type="InterPro" id="IPR051309">
    <property type="entry name" value="ABCF_ATPase"/>
</dbReference>
<feature type="domain" description="ABC transporter" evidence="7">
    <location>
        <begin position="23"/>
        <end position="273"/>
    </location>
</feature>
<comment type="similarity">
    <text evidence="5">Belongs to the ABC transporter superfamily. ABCF family. YbiT subfamily.</text>
</comment>
<name>A0A0C6P051_BORBO</name>
<dbReference type="KEGG" id="bbh:BN112_0833"/>
<evidence type="ECO:0000256" key="4">
    <source>
        <dbReference type="ARBA" id="ARBA00022840"/>
    </source>
</evidence>
<protein>
    <recommendedName>
        <fullName evidence="6">Probable ATP-binding protein YbiT</fullName>
    </recommendedName>
</protein>
<dbReference type="Pfam" id="PF12848">
    <property type="entry name" value="ABC_tran_Xtn"/>
    <property type="match status" value="1"/>
</dbReference>
<dbReference type="Pfam" id="PF00005">
    <property type="entry name" value="ABC_tran"/>
    <property type="match status" value="2"/>
</dbReference>
<evidence type="ECO:0000313" key="9">
    <source>
        <dbReference type="Proteomes" id="UP000007564"/>
    </source>
</evidence>
<sequence>MVHYRVYLHCALAARQARTYTVISTANLTIQFGPKPLFENVSVKFGEGNRYGLIGANGSGKSTFMKIIGGDLEPSAGNVSLEPGVRLGKLRQDQFAFEEVRVLDVVMMGHTEMWAAMSERDAIYANPEATEDDYMRAADLEAKFAEYDGYTAEARAGELLLGLEIAVDQHNLLMREIAPGWKLRVLLAQALFSNPDVLLLDEPTNNLDINTIRWLENVLNGYQSTMIIISHDRHFLNQVCTHMADVDYGEIRVYPGNYDDYMLASTQARERLTANNAKAKERIVELQDFVRRFAANKSKSRQATSRLKQIDRIKADQVEVKPSSRQNPYIRFEQNKVMHRLAVTIEKLSKSYDQPVIRDFSAMVDAGEKVAIIGANGVGKTTLLRMLATDLAPDSGTVKWSENADIGYMAQDVSDQFQQGDINLFDWMAEHRQPGDDDQSIRSALGRLLFSGDDLPKAPKVLSGGEKNRMTFGRLMLGRHNVMLLDEPTNHLDMESIESLQFALEKYEGTLIFVSHDREFVSGLATRIIEILPDGELVDYRGGYEDYLASRGIEA</sequence>
<dbReference type="Gene3D" id="3.40.50.300">
    <property type="entry name" value="P-loop containing nucleotide triphosphate hydrolases"/>
    <property type="match status" value="2"/>
</dbReference>
<reference evidence="8 9" key="1">
    <citation type="journal article" date="2012" name="BMC Genomics">
        <title>Comparative genomics of the classical Bordetella subspecies: the evolution and exchange of virulence-associated diversity amongst closely related pathogens.</title>
        <authorList>
            <person name="Park J."/>
            <person name="Zhang Y."/>
            <person name="Buboltz A.M."/>
            <person name="Zhang X."/>
            <person name="Schuster S.C."/>
            <person name="Ahuja U."/>
            <person name="Liu M."/>
            <person name="Miller J.F."/>
            <person name="Sebaihia M."/>
            <person name="Bentley S.D."/>
            <person name="Parkhill J."/>
            <person name="Harvill E.T."/>
        </authorList>
    </citation>
    <scope>NUCLEOTIDE SEQUENCE [LARGE SCALE GENOMIC DNA]</scope>
    <source>
        <strain evidence="8 9">253</strain>
    </source>
</reference>
<dbReference type="NCBIfam" id="NF011646">
    <property type="entry name" value="PRK15064.1"/>
    <property type="match status" value="1"/>
</dbReference>
<dbReference type="Proteomes" id="UP000007564">
    <property type="component" value="Chromosome"/>
</dbReference>
<dbReference type="InterPro" id="IPR032781">
    <property type="entry name" value="ABC_tran_Xtn"/>
</dbReference>
<dbReference type="AlphaFoldDB" id="A0A0C6P051"/>
<dbReference type="InterPro" id="IPR003439">
    <property type="entry name" value="ABC_transporter-like_ATP-bd"/>
</dbReference>
<gene>
    <name evidence="8" type="ORF">BN112_0833</name>
</gene>
<dbReference type="GO" id="GO:0005524">
    <property type="term" value="F:ATP binding"/>
    <property type="evidence" value="ECO:0007669"/>
    <property type="project" value="UniProtKB-KW"/>
</dbReference>
<evidence type="ECO:0000256" key="6">
    <source>
        <dbReference type="ARBA" id="ARBA00074044"/>
    </source>
</evidence>
<evidence type="ECO:0000313" key="8">
    <source>
        <dbReference type="EMBL" id="CCJ52751.1"/>
    </source>
</evidence>
<feature type="domain" description="ABC transporter" evidence="7">
    <location>
        <begin position="338"/>
        <end position="553"/>
    </location>
</feature>
<dbReference type="PROSITE" id="PS00211">
    <property type="entry name" value="ABC_TRANSPORTER_1"/>
    <property type="match status" value="1"/>
</dbReference>
<dbReference type="InterPro" id="IPR003593">
    <property type="entry name" value="AAA+_ATPase"/>
</dbReference>
<proteinExistence type="inferred from homology"/>
<dbReference type="HOGENOM" id="CLU_000604_36_0_4"/>
<dbReference type="FunFam" id="3.40.50.300:FF:000070">
    <property type="entry name" value="Putative ABC transporter ATP-binding component"/>
    <property type="match status" value="1"/>
</dbReference>
<evidence type="ECO:0000259" key="7">
    <source>
        <dbReference type="PROSITE" id="PS50893"/>
    </source>
</evidence>
<dbReference type="SMART" id="SM00382">
    <property type="entry name" value="AAA"/>
    <property type="match status" value="2"/>
</dbReference>
<evidence type="ECO:0000256" key="3">
    <source>
        <dbReference type="ARBA" id="ARBA00022741"/>
    </source>
</evidence>
<keyword evidence="3" id="KW-0547">Nucleotide-binding</keyword>
<dbReference type="PANTHER" id="PTHR42855">
    <property type="entry name" value="ABC TRANSPORTER ATP-BINDING SUBUNIT"/>
    <property type="match status" value="1"/>
</dbReference>
<dbReference type="InterPro" id="IPR017871">
    <property type="entry name" value="ABC_transporter-like_CS"/>
</dbReference>
<dbReference type="OrthoDB" id="9762051at2"/>
<keyword evidence="2" id="KW-0677">Repeat</keyword>
<evidence type="ECO:0000256" key="2">
    <source>
        <dbReference type="ARBA" id="ARBA00022737"/>
    </source>
</evidence>
<dbReference type="NCBIfam" id="NF000355">
    <property type="entry name" value="ribo_prot_ABC_F"/>
    <property type="match status" value="1"/>
</dbReference>
<evidence type="ECO:0000256" key="5">
    <source>
        <dbReference type="ARBA" id="ARBA00061551"/>
    </source>
</evidence>
<dbReference type="PROSITE" id="PS50893">
    <property type="entry name" value="ABC_TRANSPORTER_2"/>
    <property type="match status" value="2"/>
</dbReference>
<dbReference type="PANTHER" id="PTHR42855:SF2">
    <property type="entry name" value="DRUG RESISTANCE ABC TRANSPORTER,ATP-BINDING PROTEIN"/>
    <property type="match status" value="1"/>
</dbReference>
<dbReference type="CDD" id="cd03221">
    <property type="entry name" value="ABCF_EF-3"/>
    <property type="match status" value="2"/>
</dbReference>